<dbReference type="Proteomes" id="UP001370758">
    <property type="component" value="Unassembled WGS sequence"/>
</dbReference>
<gene>
    <name evidence="2" type="ORF">TWF481_004522</name>
</gene>
<keyword evidence="3" id="KW-1185">Reference proteome</keyword>
<accession>A0AAV9WJV0</accession>
<dbReference type="EMBL" id="JAVHJL010000002">
    <property type="protein sequence ID" value="KAK6509793.1"/>
    <property type="molecule type" value="Genomic_DNA"/>
</dbReference>
<reference evidence="2 3" key="1">
    <citation type="submission" date="2023-08" db="EMBL/GenBank/DDBJ databases">
        <authorList>
            <person name="Palmer J.M."/>
        </authorList>
    </citation>
    <scope>NUCLEOTIDE SEQUENCE [LARGE SCALE GENOMIC DNA]</scope>
    <source>
        <strain evidence="2 3">TWF481</strain>
    </source>
</reference>
<dbReference type="AlphaFoldDB" id="A0AAV9WJV0"/>
<evidence type="ECO:0000256" key="1">
    <source>
        <dbReference type="SAM" id="MobiDB-lite"/>
    </source>
</evidence>
<proteinExistence type="predicted"/>
<comment type="caution">
    <text evidence="2">The sequence shown here is derived from an EMBL/GenBank/DDBJ whole genome shotgun (WGS) entry which is preliminary data.</text>
</comment>
<sequence>MGGAMYYAVFGVGFLCSVVQGLQLRIPSIRTNSVDNLIIDLESLQSDIEMYATVIPSAEDSYNYVQDVIDAAVAERGGIFGGNSIPSDDLASAAQDVYDTLASYEIPTGQKTEPQGNYLMNDPLLNYDLKSILNYIQDWKPSDESIFPPPDPNLSNPEMLAFFQEARDLERAEEAARVNDIEQSTREFRAMFPKLFPDSQTPDLGDGGVGTSLDDYQDLYLSMLQGGSPDILRHKVGPLGFDYQPGGSTSGAMEEEVVDTTTTTVPVNTASTGQIDYNTGYNAPFNTLSTGQFNTGYGGPFDTVQTTQVDTTFNWPLDTVSIPQVDAVSNTVVDTAYKNFSPFDTISAGGGNTQASTGPARTSTGSIGQDAPARGLPVAGSPWSSFDSNSPPPVQEFRTRPDRHAIRRNRKANLANGVNPDYDPTNNNPQGRRIRTLKKGDGAQPQQQSGSPRDDVNSNSKRRLQLNFKA</sequence>
<organism evidence="2 3">
    <name type="scientific">Arthrobotrys musiformis</name>
    <dbReference type="NCBI Taxonomy" id="47236"/>
    <lineage>
        <taxon>Eukaryota</taxon>
        <taxon>Fungi</taxon>
        <taxon>Dikarya</taxon>
        <taxon>Ascomycota</taxon>
        <taxon>Pezizomycotina</taxon>
        <taxon>Orbiliomycetes</taxon>
        <taxon>Orbiliales</taxon>
        <taxon>Orbiliaceae</taxon>
        <taxon>Arthrobotrys</taxon>
    </lineage>
</organism>
<feature type="region of interest" description="Disordered" evidence="1">
    <location>
        <begin position="341"/>
        <end position="470"/>
    </location>
</feature>
<evidence type="ECO:0000313" key="2">
    <source>
        <dbReference type="EMBL" id="KAK6509793.1"/>
    </source>
</evidence>
<protein>
    <submittedName>
        <fullName evidence="2">Uncharacterized protein</fullName>
    </submittedName>
</protein>
<name>A0AAV9WJV0_9PEZI</name>
<evidence type="ECO:0000313" key="3">
    <source>
        <dbReference type="Proteomes" id="UP001370758"/>
    </source>
</evidence>
<feature type="compositionally biased region" description="Polar residues" evidence="1">
    <location>
        <begin position="353"/>
        <end position="367"/>
    </location>
</feature>